<dbReference type="EMBL" id="CP117255">
    <property type="protein sequence ID" value="WFR94926.1"/>
    <property type="molecule type" value="Genomic_DNA"/>
</dbReference>
<protein>
    <submittedName>
        <fullName evidence="2">Uncharacterized protein</fullName>
    </submittedName>
</protein>
<proteinExistence type="predicted"/>
<keyword evidence="3" id="KW-1185">Reference proteome</keyword>
<name>A0AAF1K8R9_9HYPH</name>
<dbReference type="AlphaFoldDB" id="A0AAF1K8R9"/>
<accession>A0AAF1K8R9</accession>
<feature type="signal peptide" evidence="1">
    <location>
        <begin position="1"/>
        <end position="27"/>
    </location>
</feature>
<gene>
    <name evidence="2" type="ORF">PR017_14100</name>
</gene>
<reference evidence="3" key="2">
    <citation type="journal article" date="2023" name="MicrobiologyOpen">
        <title>Genomics of the tumorigenes clade of the family Rhizobiaceae and description of Rhizobium rhododendri sp. nov.</title>
        <authorList>
            <person name="Kuzmanovic N."/>
            <person name="diCenzo G.C."/>
            <person name="Bunk B."/>
            <person name="Sproeer C."/>
            <person name="Fruehling A."/>
            <person name="Neumann-Schaal M."/>
            <person name="Overmann J."/>
            <person name="Smalla K."/>
        </authorList>
    </citation>
    <scope>NUCLEOTIDE SEQUENCE [LARGE SCALE GENOMIC DNA]</scope>
    <source>
        <strain evidence="3">1078</strain>
    </source>
</reference>
<keyword evidence="1" id="KW-0732">Signal</keyword>
<evidence type="ECO:0000256" key="1">
    <source>
        <dbReference type="SAM" id="SignalP"/>
    </source>
</evidence>
<dbReference type="KEGG" id="rtu:PR017_14100"/>
<dbReference type="RefSeq" id="WP_240538970.1">
    <property type="nucleotide sequence ID" value="NZ_CP117255.1"/>
</dbReference>
<feature type="chain" id="PRO_5041943249" evidence="1">
    <location>
        <begin position="28"/>
        <end position="141"/>
    </location>
</feature>
<evidence type="ECO:0000313" key="2">
    <source>
        <dbReference type="EMBL" id="WFR94926.1"/>
    </source>
</evidence>
<organism evidence="2 3">
    <name type="scientific">Rhizobium tumorigenes</name>
    <dbReference type="NCBI Taxonomy" id="2041385"/>
    <lineage>
        <taxon>Bacteria</taxon>
        <taxon>Pseudomonadati</taxon>
        <taxon>Pseudomonadota</taxon>
        <taxon>Alphaproteobacteria</taxon>
        <taxon>Hyphomicrobiales</taxon>
        <taxon>Rhizobiaceae</taxon>
        <taxon>Rhizobium/Agrobacterium group</taxon>
        <taxon>Rhizobium</taxon>
    </lineage>
</organism>
<sequence length="141" mass="14945">MLNRSVIVMSVCITSAIGVCWSSLARADAYTAYSNTASSITGDISMDDFSISFANGESLDFSDLVSDHFRIDGHRVPASVYRVQNPADPVLENGNRLCGSGKVSYIATWGAGVGLTAVAVFTGHAAPESDEDMCGSYIYND</sequence>
<dbReference type="Proteomes" id="UP000249499">
    <property type="component" value="Chromosome"/>
</dbReference>
<reference evidence="2 3" key="1">
    <citation type="journal article" date="2018" name="Sci. Rep.">
        <title>Rhizobium tumorigenes sp. nov., a novel plant tumorigenic bacterium isolated from cane gall tumors on thornless blackberry.</title>
        <authorList>
            <person name="Kuzmanovi N."/>
            <person name="Smalla K."/>
            <person name="Gronow S."/>
            <person name="PuBawska J."/>
        </authorList>
    </citation>
    <scope>NUCLEOTIDE SEQUENCE [LARGE SCALE GENOMIC DNA]</scope>
    <source>
        <strain evidence="2 3">1078</strain>
    </source>
</reference>
<evidence type="ECO:0000313" key="3">
    <source>
        <dbReference type="Proteomes" id="UP000249499"/>
    </source>
</evidence>